<gene>
    <name evidence="1" type="ORF">NLU04_20885</name>
</gene>
<evidence type="ECO:0000313" key="1">
    <source>
        <dbReference type="EMBL" id="UTR80757.1"/>
    </source>
</evidence>
<dbReference type="EMBL" id="CP101397">
    <property type="protein sequence ID" value="UTR80757.1"/>
    <property type="molecule type" value="Genomic_DNA"/>
</dbReference>
<dbReference type="RefSeq" id="WP_143675057.1">
    <property type="nucleotide sequence ID" value="NZ_CP101397.1"/>
</dbReference>
<protein>
    <submittedName>
        <fullName evidence="1">Uncharacterized protein</fullName>
    </submittedName>
</protein>
<name>A0ABY5FAK1_9ACTN</name>
<accession>A0ABY5FAK1</accession>
<proteinExistence type="predicted"/>
<evidence type="ECO:0000313" key="2">
    <source>
        <dbReference type="Proteomes" id="UP001058236"/>
    </source>
</evidence>
<keyword evidence="2" id="KW-1185">Reference proteome</keyword>
<reference evidence="1" key="1">
    <citation type="submission" date="2022-07" db="EMBL/GenBank/DDBJ databases">
        <title>Genomic of Streptomyces cavourensis F2.</title>
        <authorList>
            <person name="Hu S."/>
            <person name="Liang W."/>
        </authorList>
    </citation>
    <scope>NUCLEOTIDE SEQUENCE</scope>
    <source>
        <strain evidence="1">F2</strain>
    </source>
</reference>
<sequence>MESGRARGRPTALTQIVDGPAHLLGGYLILKSEGRLSGTDMDPDLRRMVAEHAQALLRAGCTGRSTLGGDAATCPEPVAVLVRVAAPAPRLLIFGAIDFAAARFSLAYEVVVHWPHRYLDSTTVDERTALCVLATTPSSASPSCAGPAACRCPCAPAPSTATPPPEHCPPQAP</sequence>
<dbReference type="Proteomes" id="UP001058236">
    <property type="component" value="Chromosome"/>
</dbReference>
<organism evidence="1 2">
    <name type="scientific">Streptomyces cavourensis</name>
    <dbReference type="NCBI Taxonomy" id="67258"/>
    <lineage>
        <taxon>Bacteria</taxon>
        <taxon>Bacillati</taxon>
        <taxon>Actinomycetota</taxon>
        <taxon>Actinomycetes</taxon>
        <taxon>Kitasatosporales</taxon>
        <taxon>Streptomycetaceae</taxon>
        <taxon>Streptomyces</taxon>
    </lineage>
</organism>